<dbReference type="InterPro" id="IPR032640">
    <property type="entry name" value="AMPK1_CBM"/>
</dbReference>
<dbReference type="PANTHER" id="PTHR13780">
    <property type="entry name" value="AMP-ACTIVATED PROTEIN KINASE, GAMMA REGULATORY SUBUNIT"/>
    <property type="match status" value="1"/>
</dbReference>
<reference evidence="6" key="1">
    <citation type="submission" date="2020-05" db="EMBL/GenBank/DDBJ databases">
        <title>WGS assembly of Panicum virgatum.</title>
        <authorList>
            <person name="Lovell J.T."/>
            <person name="Jenkins J."/>
            <person name="Shu S."/>
            <person name="Juenger T.E."/>
            <person name="Schmutz J."/>
        </authorList>
    </citation>
    <scope>NUCLEOTIDE SEQUENCE</scope>
    <source>
        <strain evidence="6">AP13</strain>
    </source>
</reference>
<keyword evidence="2" id="KW-0677">Repeat</keyword>
<dbReference type="EMBL" id="CM029054">
    <property type="protein sequence ID" value="KAG2533741.1"/>
    <property type="molecule type" value="Genomic_DNA"/>
</dbReference>
<gene>
    <name evidence="6" type="ORF">PVAP13_9NG015800</name>
</gene>
<accession>A0A8T0MAA7</accession>
<dbReference type="SUPFAM" id="SSF81296">
    <property type="entry name" value="E set domains"/>
    <property type="match status" value="1"/>
</dbReference>
<sequence>MFSHGADSAHDAGGVGVSSAGATVPARFVWPYGGKRVFVSGSFTRWSEHLQMSPVEGCPTVFQAICSLSPGMHQYKFFVDGEWRHDERQPTISGEYGIVNTVYLTREINSVLSPSTPGTRMDVDNENFQRTVTLSDGNIQDGGPRVSEAAIQISRCRVSEYLSLHTGYDLLPDSGKVIALDINLPVKQSFHILHEQGIPVAPLWDSFRGQFVGLLSPLDFILILKELETHGSNLTEEQLETHTISAWKEAKRQTYGRHDGQWRPHQPLVHATPYESLRDIALKILQNGISTVPVIYSSSLCNLDKMPIHVLVFSMGRGARCASGPILC</sequence>
<comment type="similarity">
    <text evidence="1">Belongs to the 5'-AMP-activated protein kinase gamma subunit family.</text>
</comment>
<dbReference type="InterPro" id="IPR000644">
    <property type="entry name" value="CBS_dom"/>
</dbReference>
<dbReference type="GO" id="GO:0009507">
    <property type="term" value="C:chloroplast"/>
    <property type="evidence" value="ECO:0007669"/>
    <property type="project" value="UniProtKB-ARBA"/>
</dbReference>
<keyword evidence="7" id="KW-1185">Reference proteome</keyword>
<name>A0A8T0MAA7_PANVG</name>
<organism evidence="6 7">
    <name type="scientific">Panicum virgatum</name>
    <name type="common">Blackwell switchgrass</name>
    <dbReference type="NCBI Taxonomy" id="38727"/>
    <lineage>
        <taxon>Eukaryota</taxon>
        <taxon>Viridiplantae</taxon>
        <taxon>Streptophyta</taxon>
        <taxon>Embryophyta</taxon>
        <taxon>Tracheophyta</taxon>
        <taxon>Spermatophyta</taxon>
        <taxon>Magnoliopsida</taxon>
        <taxon>Liliopsida</taxon>
        <taxon>Poales</taxon>
        <taxon>Poaceae</taxon>
        <taxon>PACMAD clade</taxon>
        <taxon>Panicoideae</taxon>
        <taxon>Panicodae</taxon>
        <taxon>Paniceae</taxon>
        <taxon>Panicinae</taxon>
        <taxon>Panicum</taxon>
        <taxon>Panicum sect. Hiantes</taxon>
    </lineage>
</organism>
<evidence type="ECO:0000259" key="5">
    <source>
        <dbReference type="PROSITE" id="PS51371"/>
    </source>
</evidence>
<evidence type="ECO:0000313" key="7">
    <source>
        <dbReference type="Proteomes" id="UP000823388"/>
    </source>
</evidence>
<dbReference type="PANTHER" id="PTHR13780:SF35">
    <property type="entry name" value="LD22662P"/>
    <property type="match status" value="1"/>
</dbReference>
<evidence type="ECO:0000256" key="4">
    <source>
        <dbReference type="PROSITE-ProRule" id="PRU00703"/>
    </source>
</evidence>
<evidence type="ECO:0000256" key="2">
    <source>
        <dbReference type="ARBA" id="ARBA00022737"/>
    </source>
</evidence>
<evidence type="ECO:0000256" key="3">
    <source>
        <dbReference type="ARBA" id="ARBA00023122"/>
    </source>
</evidence>
<dbReference type="PROSITE" id="PS51371">
    <property type="entry name" value="CBS"/>
    <property type="match status" value="1"/>
</dbReference>
<evidence type="ECO:0000256" key="1">
    <source>
        <dbReference type="ARBA" id="ARBA00006750"/>
    </source>
</evidence>
<keyword evidence="3 4" id="KW-0129">CBS domain</keyword>
<proteinExistence type="inferred from homology"/>
<dbReference type="AlphaFoldDB" id="A0A8T0MAA7"/>
<dbReference type="CDD" id="cd02859">
    <property type="entry name" value="E_set_AMPKbeta_like_N"/>
    <property type="match status" value="1"/>
</dbReference>
<dbReference type="Proteomes" id="UP000823388">
    <property type="component" value="Chromosome 9N"/>
</dbReference>
<dbReference type="Gene3D" id="3.10.580.10">
    <property type="entry name" value="CBS-domain"/>
    <property type="match status" value="1"/>
</dbReference>
<dbReference type="InterPro" id="IPR014756">
    <property type="entry name" value="Ig_E-set"/>
</dbReference>
<dbReference type="InterPro" id="IPR050511">
    <property type="entry name" value="AMPK_gamma/SDS23_families"/>
</dbReference>
<protein>
    <recommendedName>
        <fullName evidence="5">CBS domain-containing protein</fullName>
    </recommendedName>
</protein>
<dbReference type="Gene3D" id="2.60.40.10">
    <property type="entry name" value="Immunoglobulins"/>
    <property type="match status" value="1"/>
</dbReference>
<dbReference type="InterPro" id="IPR046342">
    <property type="entry name" value="CBS_dom_sf"/>
</dbReference>
<dbReference type="Pfam" id="PF16561">
    <property type="entry name" value="AMPK1_CBM"/>
    <property type="match status" value="1"/>
</dbReference>
<dbReference type="FunFam" id="2.60.40.10:FF:001860">
    <property type="entry name" value="Sucrose nonfermenting 4-like protein"/>
    <property type="match status" value="1"/>
</dbReference>
<comment type="caution">
    <text evidence="6">The sequence shown here is derived from an EMBL/GenBank/DDBJ whole genome shotgun (WGS) entry which is preliminary data.</text>
</comment>
<feature type="domain" description="CBS" evidence="5">
    <location>
        <begin position="170"/>
        <end position="232"/>
    </location>
</feature>
<dbReference type="InterPro" id="IPR013783">
    <property type="entry name" value="Ig-like_fold"/>
</dbReference>
<dbReference type="SUPFAM" id="SSF54631">
    <property type="entry name" value="CBS-domain pair"/>
    <property type="match status" value="1"/>
</dbReference>
<evidence type="ECO:0000313" key="6">
    <source>
        <dbReference type="EMBL" id="KAG2533741.1"/>
    </source>
</evidence>